<dbReference type="Proteomes" id="UP001216674">
    <property type="component" value="Unassembled WGS sequence"/>
</dbReference>
<proteinExistence type="predicted"/>
<evidence type="ECO:0000313" key="2">
    <source>
        <dbReference type="Proteomes" id="UP001216674"/>
    </source>
</evidence>
<reference evidence="1 2" key="1">
    <citation type="submission" date="2023-03" db="EMBL/GenBank/DDBJ databases">
        <title>Draft assemblies of triclosan tolerant bacteria isolated from returned activated sludge.</title>
        <authorList>
            <person name="Van Hamelsveld S."/>
        </authorList>
    </citation>
    <scope>NUCLEOTIDE SEQUENCE [LARGE SCALE GENOMIC DNA]</scope>
    <source>
        <strain evidence="1 2">GW210010_S58</strain>
    </source>
</reference>
<gene>
    <name evidence="1" type="ORF">P3W85_44220</name>
</gene>
<accession>A0ABT6B4T5</accession>
<organism evidence="1 2">
    <name type="scientific">Cupriavidus basilensis</name>
    <dbReference type="NCBI Taxonomy" id="68895"/>
    <lineage>
        <taxon>Bacteria</taxon>
        <taxon>Pseudomonadati</taxon>
        <taxon>Pseudomonadota</taxon>
        <taxon>Betaproteobacteria</taxon>
        <taxon>Burkholderiales</taxon>
        <taxon>Burkholderiaceae</taxon>
        <taxon>Cupriavidus</taxon>
    </lineage>
</organism>
<keyword evidence="2" id="KW-1185">Reference proteome</keyword>
<sequence length="84" mass="9193">MLIFSLKRSTPQLPTEQCEYGVAMLGAVALRRETATLHLVDASTRAKRPLAFASDDQIPSCRSHGLLDALASLSDLLQGQRVQR</sequence>
<name>A0ABT6B4T5_9BURK</name>
<dbReference type="EMBL" id="JARJLM010000718">
    <property type="protein sequence ID" value="MDF3839894.1"/>
    <property type="molecule type" value="Genomic_DNA"/>
</dbReference>
<evidence type="ECO:0000313" key="1">
    <source>
        <dbReference type="EMBL" id="MDF3839894.1"/>
    </source>
</evidence>
<comment type="caution">
    <text evidence="1">The sequence shown here is derived from an EMBL/GenBank/DDBJ whole genome shotgun (WGS) entry which is preliminary data.</text>
</comment>
<protein>
    <submittedName>
        <fullName evidence="1">Uncharacterized protein</fullName>
    </submittedName>
</protein>